<proteinExistence type="inferred from homology"/>
<gene>
    <name evidence="1" type="ORF">GBAR_LOCUS10865</name>
</gene>
<sequence length="83" mass="9088">REPADRNLNAGGNAVKIAAIATIRLYQQAVSPYLSTACRFEPTCSQYAADAVERYGVLKGVWLGIQRIFRCRPRGGSGYDPVI</sequence>
<dbReference type="EMBL" id="CASHTH010001677">
    <property type="protein sequence ID" value="CAI8017987.1"/>
    <property type="molecule type" value="Genomic_DNA"/>
</dbReference>
<evidence type="ECO:0000313" key="2">
    <source>
        <dbReference type="Proteomes" id="UP001174909"/>
    </source>
</evidence>
<reference evidence="1" key="1">
    <citation type="submission" date="2023-03" db="EMBL/GenBank/DDBJ databases">
        <authorList>
            <person name="Steffen K."/>
            <person name="Cardenas P."/>
        </authorList>
    </citation>
    <scope>NUCLEOTIDE SEQUENCE</scope>
</reference>
<evidence type="ECO:0000313" key="1">
    <source>
        <dbReference type="EMBL" id="CAI8017987.1"/>
    </source>
</evidence>
<dbReference type="Proteomes" id="UP001174909">
    <property type="component" value="Unassembled WGS sequence"/>
</dbReference>
<organism evidence="1 2">
    <name type="scientific">Geodia barretti</name>
    <name type="common">Barrett's horny sponge</name>
    <dbReference type="NCBI Taxonomy" id="519541"/>
    <lineage>
        <taxon>Eukaryota</taxon>
        <taxon>Metazoa</taxon>
        <taxon>Porifera</taxon>
        <taxon>Demospongiae</taxon>
        <taxon>Heteroscleromorpha</taxon>
        <taxon>Tetractinellida</taxon>
        <taxon>Astrophorina</taxon>
        <taxon>Geodiidae</taxon>
        <taxon>Geodia</taxon>
    </lineage>
</organism>
<keyword evidence="2" id="KW-1185">Reference proteome</keyword>
<dbReference type="HAMAP" id="MF_00386">
    <property type="entry name" value="UPF0161_YidD"/>
    <property type="match status" value="1"/>
</dbReference>
<dbReference type="InterPro" id="IPR002696">
    <property type="entry name" value="Membr_insert_effic_factor_YidD"/>
</dbReference>
<comment type="caution">
    <text evidence="1">The sequence shown here is derived from an EMBL/GenBank/DDBJ whole genome shotgun (WGS) entry which is preliminary data.</text>
</comment>
<feature type="non-terminal residue" evidence="1">
    <location>
        <position position="1"/>
    </location>
</feature>
<accession>A0AA35RX33</accession>
<dbReference type="PANTHER" id="PTHR33383:SF1">
    <property type="entry name" value="MEMBRANE PROTEIN INSERTION EFFICIENCY FACTOR-RELATED"/>
    <property type="match status" value="1"/>
</dbReference>
<dbReference type="PANTHER" id="PTHR33383">
    <property type="entry name" value="MEMBRANE PROTEIN INSERTION EFFICIENCY FACTOR-RELATED"/>
    <property type="match status" value="1"/>
</dbReference>
<dbReference type="Pfam" id="PF01809">
    <property type="entry name" value="YidD"/>
    <property type="match status" value="1"/>
</dbReference>
<dbReference type="NCBIfam" id="TIGR00278">
    <property type="entry name" value="membrane protein insertion efficiency factor YidD"/>
    <property type="match status" value="1"/>
</dbReference>
<protein>
    <submittedName>
        <fullName evidence="1">Membrane protein insertion efficiency factor</fullName>
    </submittedName>
</protein>
<name>A0AA35RX33_GEOBA</name>
<dbReference type="SMART" id="SM01234">
    <property type="entry name" value="Haemolytic"/>
    <property type="match status" value="1"/>
</dbReference>
<dbReference type="AlphaFoldDB" id="A0AA35RX33"/>